<reference evidence="2 3" key="1">
    <citation type="submission" date="2018-06" db="EMBL/GenBank/DDBJ databases">
        <authorList>
            <consortium name="Pathogen Informatics"/>
            <person name="Doyle S."/>
        </authorList>
    </citation>
    <scope>NUCLEOTIDE SEQUENCE [LARGE SCALE GENOMIC DNA]</scope>
    <source>
        <strain evidence="2 3">NCTC12475</strain>
    </source>
</reference>
<dbReference type="Proteomes" id="UP000254920">
    <property type="component" value="Unassembled WGS sequence"/>
</dbReference>
<name>A0A381DK94_9BACT</name>
<feature type="domain" description="Calcineurin-like phosphoesterase" evidence="1">
    <location>
        <begin position="2"/>
        <end position="210"/>
    </location>
</feature>
<dbReference type="EMBL" id="UFVD01000001">
    <property type="protein sequence ID" value="SUX11020.1"/>
    <property type="molecule type" value="Genomic_DNA"/>
</dbReference>
<dbReference type="CDD" id="cd00838">
    <property type="entry name" value="MPP_superfamily"/>
    <property type="match status" value="1"/>
</dbReference>
<dbReference type="Pfam" id="PF00149">
    <property type="entry name" value="Metallophos"/>
    <property type="match status" value="1"/>
</dbReference>
<dbReference type="SUPFAM" id="SSF56300">
    <property type="entry name" value="Metallo-dependent phosphatases"/>
    <property type="match status" value="1"/>
</dbReference>
<proteinExistence type="predicted"/>
<evidence type="ECO:0000313" key="3">
    <source>
        <dbReference type="Proteomes" id="UP000254920"/>
    </source>
</evidence>
<protein>
    <recommendedName>
        <fullName evidence="1">Calcineurin-like phosphoesterase domain-containing protein</fullName>
    </recommendedName>
</protein>
<sequence length="228" mass="26926">MIFITGDTHGGYPRDCAKFDRFDDSKLSKDDFLIIAGDFGFIWESVSDYKEKKWLKYFDTFKCTVCFIDGNHENFTRLNSYEICDFNGGKAHKISKNIYHLMRGEIFTLNKRKIFTMGGALSIDKDYRTPGISWWEEEQISENDMLNAWENLAKFDFSVDLVITHTAPNHLLSDIMEFNLSQFYDEANLQLEKIYAKINFKKWYFGHFHDDMIVNSRFRCVFHDIVQA</sequence>
<gene>
    <name evidence="2" type="ORF">NCTC12475_01234</name>
</gene>
<dbReference type="GO" id="GO:0016787">
    <property type="term" value="F:hydrolase activity"/>
    <property type="evidence" value="ECO:0007669"/>
    <property type="project" value="InterPro"/>
</dbReference>
<evidence type="ECO:0000259" key="1">
    <source>
        <dbReference type="Pfam" id="PF00149"/>
    </source>
</evidence>
<evidence type="ECO:0000313" key="2">
    <source>
        <dbReference type="EMBL" id="SUX11020.1"/>
    </source>
</evidence>
<keyword evidence="3" id="KW-1185">Reference proteome</keyword>
<dbReference type="Gene3D" id="3.60.21.10">
    <property type="match status" value="1"/>
</dbReference>
<organism evidence="2 3">
    <name type="scientific">Campylobacter sputorum subsp. sputorum</name>
    <dbReference type="NCBI Taxonomy" id="32024"/>
    <lineage>
        <taxon>Bacteria</taxon>
        <taxon>Pseudomonadati</taxon>
        <taxon>Campylobacterota</taxon>
        <taxon>Epsilonproteobacteria</taxon>
        <taxon>Campylobacterales</taxon>
        <taxon>Campylobacteraceae</taxon>
        <taxon>Campylobacter</taxon>
    </lineage>
</organism>
<dbReference type="InterPro" id="IPR004843">
    <property type="entry name" value="Calcineurin-like_PHP"/>
</dbReference>
<dbReference type="OrthoDB" id="5380150at2"/>
<dbReference type="InterPro" id="IPR029052">
    <property type="entry name" value="Metallo-depent_PP-like"/>
</dbReference>
<dbReference type="RefSeq" id="WP_089181799.1">
    <property type="nucleotide sequence ID" value="NZ_CP043427.1"/>
</dbReference>
<dbReference type="GeneID" id="93089889"/>
<accession>A0A381DK94</accession>
<dbReference type="AlphaFoldDB" id="A0A381DK94"/>